<feature type="transmembrane region" description="Helical" evidence="1">
    <location>
        <begin position="115"/>
        <end position="133"/>
    </location>
</feature>
<dbReference type="EMBL" id="LS423452">
    <property type="protein sequence ID" value="SPS05214.1"/>
    <property type="molecule type" value="Genomic_DNA"/>
</dbReference>
<evidence type="ECO:0000256" key="1">
    <source>
        <dbReference type="SAM" id="Phobius"/>
    </source>
</evidence>
<dbReference type="AlphaFoldDB" id="A0A2X0RC91"/>
<reference evidence="2" key="1">
    <citation type="submission" date="2018-05" db="EMBL/GenBank/DDBJ databases">
        <authorList>
            <person name="Lanie J.A."/>
            <person name="Ng W.-L."/>
            <person name="Kazmierczak K.M."/>
            <person name="Andrzejewski T.M."/>
            <person name="Davidsen T.M."/>
            <person name="Wayne K.J."/>
            <person name="Tettelin H."/>
            <person name="Glass J.I."/>
            <person name="Rusch D."/>
            <person name="Podicherti R."/>
            <person name="Tsui H.-C.T."/>
            <person name="Winkler M.E."/>
        </authorList>
    </citation>
    <scope>NUCLEOTIDE SEQUENCE</scope>
    <source>
        <strain evidence="2">KNB</strain>
    </source>
</reference>
<keyword evidence="1" id="KW-1133">Transmembrane helix</keyword>
<sequence>MNDKKLKHLELIQGVITRMGGNLFTLRGWMITLVVALSAAFLEFGRNELQIILVLVILIFWVHDAYFLSLERSYRCLYNKVRKLDEDDIDFSMDVTEFGNLRTTSIWYCMLSKTLAFFYVPAMILIGLIGIFSI</sequence>
<accession>A0A2X0RC91</accession>
<keyword evidence="1" id="KW-0812">Transmembrane</keyword>
<organism evidence="2">
    <name type="scientific">Candidatus Nitrotoga fabula</name>
    <dbReference type="NCBI Taxonomy" id="2182327"/>
    <lineage>
        <taxon>Bacteria</taxon>
        <taxon>Pseudomonadati</taxon>
        <taxon>Pseudomonadota</taxon>
        <taxon>Betaproteobacteria</taxon>
        <taxon>Nitrosomonadales</taxon>
        <taxon>Gallionellaceae</taxon>
        <taxon>Candidatus Nitrotoga</taxon>
    </lineage>
</organism>
<protein>
    <submittedName>
        <fullName evidence="2">Uncharacterized protein</fullName>
    </submittedName>
</protein>
<feature type="transmembrane region" description="Helical" evidence="1">
    <location>
        <begin position="48"/>
        <end position="68"/>
    </location>
</feature>
<feature type="transmembrane region" description="Helical" evidence="1">
    <location>
        <begin position="21"/>
        <end position="42"/>
    </location>
</feature>
<gene>
    <name evidence="2" type="ORF">NITFAB_0803</name>
</gene>
<keyword evidence="1" id="KW-0472">Membrane</keyword>
<proteinExistence type="predicted"/>
<evidence type="ECO:0000313" key="2">
    <source>
        <dbReference type="EMBL" id="SPS05214.1"/>
    </source>
</evidence>
<name>A0A2X0RC91_9PROT</name>